<protein>
    <submittedName>
        <fullName evidence="2">E01fdeda-3911-423f-b986-aadd20886541</fullName>
    </submittedName>
</protein>
<name>A0A8H2VZR3_9HELO</name>
<dbReference type="AlphaFoldDB" id="A0A8H2VZR3"/>
<dbReference type="EMBL" id="CAJHIA010000030">
    <property type="protein sequence ID" value="CAD6447974.1"/>
    <property type="molecule type" value="Genomic_DNA"/>
</dbReference>
<dbReference type="Gene3D" id="1.20.5.340">
    <property type="match status" value="1"/>
</dbReference>
<gene>
    <name evidence="2" type="ORF">SCLTRI_LOCUS7766</name>
</gene>
<sequence length="356" mass="40846">MPPIKLWNAFQTLDIKTPTNCQWEINHSPPTPDSCLRILNNPKSRNNLLSHLEFSLPSEALHHLENLAAQSLCSFCGSREERLHVIIVSWKLKMNEVLSLRLRFYADQETALLDMQEEVRGNEEVLIGRVKVAEVKYETEVKGHEVSRRTIQNLLEKVEFSDLKYEREVQQYEISKRTIRELLEKLKSKDTELSNQSNKFDDKISKLSEEINSLKKENIRAKKENDSLKKENNSLKKENDSLKKENIRLRDQRASMQSLWQRRCANHNQEINTFHAVVKTFVATQQKLADKWAASDAVMDLEFKEYLLDPASGVQEGVTSDALSSGSGPDSSDGMVETPPAKKRKFQASVADCKDC</sequence>
<evidence type="ECO:0000256" key="1">
    <source>
        <dbReference type="SAM" id="MobiDB-lite"/>
    </source>
</evidence>
<evidence type="ECO:0000313" key="2">
    <source>
        <dbReference type="EMBL" id="CAD6447974.1"/>
    </source>
</evidence>
<keyword evidence="3" id="KW-1185">Reference proteome</keyword>
<organism evidence="2 3">
    <name type="scientific">Sclerotinia trifoliorum</name>
    <dbReference type="NCBI Taxonomy" id="28548"/>
    <lineage>
        <taxon>Eukaryota</taxon>
        <taxon>Fungi</taxon>
        <taxon>Dikarya</taxon>
        <taxon>Ascomycota</taxon>
        <taxon>Pezizomycotina</taxon>
        <taxon>Leotiomycetes</taxon>
        <taxon>Helotiales</taxon>
        <taxon>Sclerotiniaceae</taxon>
        <taxon>Sclerotinia</taxon>
    </lineage>
</organism>
<accession>A0A8H2VZR3</accession>
<feature type="compositionally biased region" description="Low complexity" evidence="1">
    <location>
        <begin position="320"/>
        <end position="334"/>
    </location>
</feature>
<dbReference type="OrthoDB" id="3547378at2759"/>
<reference evidence="2" key="1">
    <citation type="submission" date="2020-10" db="EMBL/GenBank/DDBJ databases">
        <authorList>
            <person name="Kusch S."/>
        </authorList>
    </citation>
    <scope>NUCLEOTIDE SEQUENCE</scope>
    <source>
        <strain evidence="2">SwB9</strain>
    </source>
</reference>
<feature type="region of interest" description="Disordered" evidence="1">
    <location>
        <begin position="317"/>
        <end position="356"/>
    </location>
</feature>
<dbReference type="Proteomes" id="UP000624404">
    <property type="component" value="Unassembled WGS sequence"/>
</dbReference>
<feature type="region of interest" description="Disordered" evidence="1">
    <location>
        <begin position="223"/>
        <end position="246"/>
    </location>
</feature>
<comment type="caution">
    <text evidence="2">The sequence shown here is derived from an EMBL/GenBank/DDBJ whole genome shotgun (WGS) entry which is preliminary data.</text>
</comment>
<proteinExistence type="predicted"/>
<evidence type="ECO:0000313" key="3">
    <source>
        <dbReference type="Proteomes" id="UP000624404"/>
    </source>
</evidence>